<dbReference type="GO" id="GO:0043813">
    <property type="term" value="F:phosphatidylinositol-3,5-bisphosphate 5-phosphatase activity"/>
    <property type="evidence" value="ECO:0007669"/>
    <property type="project" value="InterPro"/>
</dbReference>
<evidence type="ECO:0000256" key="3">
    <source>
        <dbReference type="ARBA" id="ARBA00022801"/>
    </source>
</evidence>
<dbReference type="Pfam" id="PF02383">
    <property type="entry name" value="Syja_N"/>
    <property type="match status" value="1"/>
</dbReference>
<comment type="catalytic activity">
    <reaction evidence="5">
        <text>a 1,2-diacyl-sn-glycero-3-phospho-(1D-myo-inositol-3,5-bisphosphate) + H2O = a 1,2-diacyl-sn-glycero-3-phospho-(1D-myo-inositol-3-phosphate) + phosphate</text>
        <dbReference type="Rhea" id="RHEA:32955"/>
        <dbReference type="ChEBI" id="CHEBI:15377"/>
        <dbReference type="ChEBI" id="CHEBI:43474"/>
        <dbReference type="ChEBI" id="CHEBI:57923"/>
        <dbReference type="ChEBI" id="CHEBI:58088"/>
    </reaction>
</comment>
<name>A0A7J6F6Q1_CANSA</name>
<evidence type="ECO:0000256" key="6">
    <source>
        <dbReference type="ARBA" id="ARBA00023464"/>
    </source>
</evidence>
<sequence>MGCFNGDGRRWQHCSDEVVFRSATLLVYLYFSHCYVSLDSSYLKRGVNDRGRVANDVETEQIVLDEEAGSCKGKMSSVVQMRGSIPLFWSQEVSKFPKPDIILQRYDPTYQATKLHFEDLVERYGNPIIVLNLIKTVEKRPREMMLRREYANAVGYLNQILSQDNHVRFIHWDFHKFAKSKSANVLAVLGNVARQALDLTGFYYSGKPSIIKRRGNQLSRTSTARDASLRDLRASSGDLARFGSSNETLSSAVNQDRQADFGEHNRNDNFYSEAPCFQSGVLRTNCIDCLDRTNVAQYAYGLAALGRQLHAMGLTDMLKVDPDSTIAAALMDMYQSMGDALAQQYGGSEAHNTVFTERQGKWKATTQSREFLKSIKRYYSNTCTDGEKQDAMNLFLGYFKPQEGKPALWELDSDYYLHVSGIGDDLFPDRCLETNNKHVGAGFPLSPIPACREDFSQMKLTSFDKLIEKTCSSIKNVRLCREPNQRPGGGAGSYGVAPDAAAKIQGVSKLSRPWNILLGLKHRCRLCFPMVILQTLDTTRSIDVPRNLTKDATVCLITAVGVSTADVDIVVHTLSPYSQCCSTIFYLDHKIQVNKEHTHMGSKVVHVPHPLCPNIGSGVHLGPWCRVSVYKQIINRIPSRVGFSSEDTDFPISATTTAIPESPLDQSLCLVRSDDESRISSFKLEVSSFPKGRLDDAAIPLVPSQGLTRSCSSLLPLEIQLKSPNWLFGQRKYEENVSSPKVISGETNGESTDEKEVDCFRNQYWVSSGDNGNDEDIIHRYLAMSSVDEANGWYGGTLVGDQDESSEIYKHYAQLCEGPAVEPFQNDTEQEQQYADVLRMETMDIVEDAATEEEMGAALKEYDQIGADLGISPLSRRSFAGDPSWLTRWIVGEDQLERA</sequence>
<dbReference type="PROSITE" id="PS50275">
    <property type="entry name" value="SAC"/>
    <property type="match status" value="1"/>
</dbReference>
<protein>
    <recommendedName>
        <fullName evidence="7">SAC domain-containing protein</fullName>
    </recommendedName>
</protein>
<comment type="subcellular location">
    <subcellularLocation>
        <location evidence="1">Vacuole membrane</location>
        <topology evidence="1">Peripheral membrane protein</topology>
    </subcellularLocation>
</comment>
<evidence type="ECO:0000256" key="5">
    <source>
        <dbReference type="ARBA" id="ARBA00023337"/>
    </source>
</evidence>
<keyword evidence="4" id="KW-0472">Membrane</keyword>
<evidence type="ECO:0000256" key="2">
    <source>
        <dbReference type="ARBA" id="ARBA00022554"/>
    </source>
</evidence>
<comment type="subunit">
    <text evidence="6">Component of the PI(3,5)P2 regulatory complex at least composed of ATG18, SAC/FIG4, FAB1 and VAC14.</text>
</comment>
<dbReference type="PANTHER" id="PTHR45738">
    <property type="entry name" value="POLYPHOSPHOINOSITIDE PHOSPHATASE"/>
    <property type="match status" value="1"/>
</dbReference>
<keyword evidence="2" id="KW-0926">Vacuole</keyword>
<dbReference type="InterPro" id="IPR043573">
    <property type="entry name" value="Fig4-like"/>
</dbReference>
<evidence type="ECO:0000256" key="1">
    <source>
        <dbReference type="ARBA" id="ARBA00004148"/>
    </source>
</evidence>
<organism evidence="8 9">
    <name type="scientific">Cannabis sativa</name>
    <name type="common">Hemp</name>
    <name type="synonym">Marijuana</name>
    <dbReference type="NCBI Taxonomy" id="3483"/>
    <lineage>
        <taxon>Eukaryota</taxon>
        <taxon>Viridiplantae</taxon>
        <taxon>Streptophyta</taxon>
        <taxon>Embryophyta</taxon>
        <taxon>Tracheophyta</taxon>
        <taxon>Spermatophyta</taxon>
        <taxon>Magnoliopsida</taxon>
        <taxon>eudicotyledons</taxon>
        <taxon>Gunneridae</taxon>
        <taxon>Pentapetalae</taxon>
        <taxon>rosids</taxon>
        <taxon>fabids</taxon>
        <taxon>Rosales</taxon>
        <taxon>Cannabaceae</taxon>
        <taxon>Cannabis</taxon>
    </lineage>
</organism>
<feature type="domain" description="SAC" evidence="7">
    <location>
        <begin position="40"/>
        <end position="347"/>
    </location>
</feature>
<dbReference type="InterPro" id="IPR002013">
    <property type="entry name" value="SAC_dom"/>
</dbReference>
<dbReference type="PANTHER" id="PTHR45738:SF5">
    <property type="entry name" value="POLYPHOSPHOINOSITIDE PHOSPHATASE"/>
    <property type="match status" value="1"/>
</dbReference>
<dbReference type="GO" id="GO:0005774">
    <property type="term" value="C:vacuolar membrane"/>
    <property type="evidence" value="ECO:0007669"/>
    <property type="project" value="UniProtKB-SubCell"/>
</dbReference>
<dbReference type="AlphaFoldDB" id="A0A7J6F6Q1"/>
<reference evidence="8 9" key="1">
    <citation type="journal article" date="2020" name="bioRxiv">
        <title>Sequence and annotation of 42 cannabis genomes reveals extensive copy number variation in cannabinoid synthesis and pathogen resistance genes.</title>
        <authorList>
            <person name="Mckernan K.J."/>
            <person name="Helbert Y."/>
            <person name="Kane L.T."/>
            <person name="Ebling H."/>
            <person name="Zhang L."/>
            <person name="Liu B."/>
            <person name="Eaton Z."/>
            <person name="Mclaughlin S."/>
            <person name="Kingan S."/>
            <person name="Baybayan P."/>
            <person name="Concepcion G."/>
            <person name="Jordan M."/>
            <person name="Riva A."/>
            <person name="Barbazuk W."/>
            <person name="Harkins T."/>
        </authorList>
    </citation>
    <scope>NUCLEOTIDE SEQUENCE [LARGE SCALE GENOMIC DNA]</scope>
    <source>
        <strain evidence="9">cv. Jamaican Lion 4</strain>
        <tissue evidence="8">Leaf</tissue>
    </source>
</reference>
<proteinExistence type="predicted"/>
<evidence type="ECO:0000259" key="7">
    <source>
        <dbReference type="PROSITE" id="PS50275"/>
    </source>
</evidence>
<keyword evidence="3" id="KW-0378">Hydrolase</keyword>
<gene>
    <name evidence="8" type="ORF">F8388_018835</name>
</gene>
<evidence type="ECO:0000256" key="4">
    <source>
        <dbReference type="ARBA" id="ARBA00023136"/>
    </source>
</evidence>
<evidence type="ECO:0000313" key="8">
    <source>
        <dbReference type="EMBL" id="KAF4366387.1"/>
    </source>
</evidence>
<comment type="caution">
    <text evidence="8">The sequence shown here is derived from an EMBL/GenBank/DDBJ whole genome shotgun (WGS) entry which is preliminary data.</text>
</comment>
<evidence type="ECO:0000313" key="9">
    <source>
        <dbReference type="Proteomes" id="UP000525078"/>
    </source>
</evidence>
<accession>A0A7J6F6Q1</accession>
<dbReference type="GO" id="GO:0046856">
    <property type="term" value="P:phosphatidylinositol dephosphorylation"/>
    <property type="evidence" value="ECO:0007669"/>
    <property type="project" value="InterPro"/>
</dbReference>
<dbReference type="EMBL" id="JAATIP010000151">
    <property type="protein sequence ID" value="KAF4366387.1"/>
    <property type="molecule type" value="Genomic_DNA"/>
</dbReference>
<dbReference type="Proteomes" id="UP000525078">
    <property type="component" value="Unassembled WGS sequence"/>
</dbReference>